<dbReference type="InterPro" id="IPR052156">
    <property type="entry name" value="BCAA_Transport_ATP-bd_LivF"/>
</dbReference>
<dbReference type="InterPro" id="IPR017871">
    <property type="entry name" value="ABC_transporter-like_CS"/>
</dbReference>
<evidence type="ECO:0000259" key="6">
    <source>
        <dbReference type="PROSITE" id="PS50893"/>
    </source>
</evidence>
<dbReference type="Proteomes" id="UP001148313">
    <property type="component" value="Unassembled WGS sequence"/>
</dbReference>
<evidence type="ECO:0000256" key="3">
    <source>
        <dbReference type="ARBA" id="ARBA00022741"/>
    </source>
</evidence>
<dbReference type="Gene3D" id="3.40.50.300">
    <property type="entry name" value="P-loop containing nucleotide triphosphate hydrolases"/>
    <property type="match status" value="1"/>
</dbReference>
<protein>
    <submittedName>
        <fullName evidence="7">ABC transporter ATP-binding protein</fullName>
    </submittedName>
</protein>
<reference evidence="7" key="1">
    <citation type="submission" date="2022-11" db="EMBL/GenBank/DDBJ databases">
        <title>Hoeflea poritis sp. nov., isolated from scleractinian coral Porites lutea.</title>
        <authorList>
            <person name="Zhang G."/>
            <person name="Wei Q."/>
            <person name="Cai L."/>
        </authorList>
    </citation>
    <scope>NUCLEOTIDE SEQUENCE</scope>
    <source>
        <strain evidence="7">E7-10</strain>
    </source>
</reference>
<dbReference type="InterPro" id="IPR003593">
    <property type="entry name" value="AAA+_ATPase"/>
</dbReference>
<evidence type="ECO:0000313" key="8">
    <source>
        <dbReference type="Proteomes" id="UP001148313"/>
    </source>
</evidence>
<evidence type="ECO:0000256" key="4">
    <source>
        <dbReference type="ARBA" id="ARBA00022840"/>
    </source>
</evidence>
<organism evidence="7 8">
    <name type="scientific">Hoeflea poritis</name>
    <dbReference type="NCBI Taxonomy" id="2993659"/>
    <lineage>
        <taxon>Bacteria</taxon>
        <taxon>Pseudomonadati</taxon>
        <taxon>Pseudomonadota</taxon>
        <taxon>Alphaproteobacteria</taxon>
        <taxon>Hyphomicrobiales</taxon>
        <taxon>Rhizobiaceae</taxon>
        <taxon>Hoeflea</taxon>
    </lineage>
</organism>
<keyword evidence="3" id="KW-0547">Nucleotide-binding</keyword>
<dbReference type="Pfam" id="PF00005">
    <property type="entry name" value="ABC_tran"/>
    <property type="match status" value="1"/>
</dbReference>
<dbReference type="InterPro" id="IPR003439">
    <property type="entry name" value="ABC_transporter-like_ATP-bd"/>
</dbReference>
<dbReference type="InterPro" id="IPR027417">
    <property type="entry name" value="P-loop_NTPase"/>
</dbReference>
<accession>A0ABT4VN51</accession>
<evidence type="ECO:0000313" key="7">
    <source>
        <dbReference type="EMBL" id="MDA4846117.1"/>
    </source>
</evidence>
<dbReference type="RefSeq" id="WP_271089834.1">
    <property type="nucleotide sequence ID" value="NZ_JAPJZH010000006.1"/>
</dbReference>
<dbReference type="SMART" id="SM00382">
    <property type="entry name" value="AAA"/>
    <property type="match status" value="1"/>
</dbReference>
<comment type="similarity">
    <text evidence="1">Belongs to the ABC transporter superfamily.</text>
</comment>
<dbReference type="CDD" id="cd03224">
    <property type="entry name" value="ABC_TM1139_LivF_branched"/>
    <property type="match status" value="1"/>
</dbReference>
<dbReference type="PROSITE" id="PS50893">
    <property type="entry name" value="ABC_TRANSPORTER_2"/>
    <property type="match status" value="1"/>
</dbReference>
<dbReference type="PANTHER" id="PTHR43820:SF4">
    <property type="entry name" value="HIGH-AFFINITY BRANCHED-CHAIN AMINO ACID TRANSPORT ATP-BINDING PROTEIN LIVF"/>
    <property type="match status" value="1"/>
</dbReference>
<keyword evidence="8" id="KW-1185">Reference proteome</keyword>
<keyword evidence="2" id="KW-0813">Transport</keyword>
<sequence>MSLLEISDLHAGYGQMNILKGVNLSLEAGEIGVIVGPNGAGKSTTLKAIFGMLNITGGSIRFDGADITGIRSEQLADHRIAFVPQEHNVFPTLTVHENLEMGAYVRRDDFSAVMDHVYDIFPPLKDKRNQPAGELSGGQRQMVAFGRALMIEPKLILLDEPTAGLSPMFMSQIFDRVIAINRTGVTVAMVEQNAKQALAIAHKGFVLAGGLNSYTDTGQNLLNNPEVAASFLGG</sequence>
<keyword evidence="5" id="KW-0029">Amino-acid transport</keyword>
<evidence type="ECO:0000256" key="2">
    <source>
        <dbReference type="ARBA" id="ARBA00022448"/>
    </source>
</evidence>
<dbReference type="GO" id="GO:0005524">
    <property type="term" value="F:ATP binding"/>
    <property type="evidence" value="ECO:0007669"/>
    <property type="project" value="UniProtKB-KW"/>
</dbReference>
<comment type="caution">
    <text evidence="7">The sequence shown here is derived from an EMBL/GenBank/DDBJ whole genome shotgun (WGS) entry which is preliminary data.</text>
</comment>
<dbReference type="PANTHER" id="PTHR43820">
    <property type="entry name" value="HIGH-AFFINITY BRANCHED-CHAIN AMINO ACID TRANSPORT ATP-BINDING PROTEIN LIVF"/>
    <property type="match status" value="1"/>
</dbReference>
<dbReference type="PROSITE" id="PS00211">
    <property type="entry name" value="ABC_TRANSPORTER_1"/>
    <property type="match status" value="1"/>
</dbReference>
<dbReference type="SUPFAM" id="SSF52540">
    <property type="entry name" value="P-loop containing nucleoside triphosphate hydrolases"/>
    <property type="match status" value="1"/>
</dbReference>
<evidence type="ECO:0000256" key="1">
    <source>
        <dbReference type="ARBA" id="ARBA00005417"/>
    </source>
</evidence>
<dbReference type="EMBL" id="JAPJZH010000006">
    <property type="protein sequence ID" value="MDA4846117.1"/>
    <property type="molecule type" value="Genomic_DNA"/>
</dbReference>
<feature type="domain" description="ABC transporter" evidence="6">
    <location>
        <begin position="4"/>
        <end position="234"/>
    </location>
</feature>
<evidence type="ECO:0000256" key="5">
    <source>
        <dbReference type="ARBA" id="ARBA00022970"/>
    </source>
</evidence>
<name>A0ABT4VN51_9HYPH</name>
<gene>
    <name evidence="7" type="ORF">OOZ53_12200</name>
</gene>
<proteinExistence type="inferred from homology"/>
<keyword evidence="4 7" id="KW-0067">ATP-binding</keyword>